<dbReference type="NCBIfam" id="NF005095">
    <property type="entry name" value="PRK06523.1"/>
    <property type="match status" value="1"/>
</dbReference>
<feature type="region of interest" description="Disordered" evidence="3">
    <location>
        <begin position="1"/>
        <end position="23"/>
    </location>
</feature>
<dbReference type="InterPro" id="IPR036291">
    <property type="entry name" value="NAD(P)-bd_dom_sf"/>
</dbReference>
<keyword evidence="2" id="KW-0560">Oxidoreductase</keyword>
<dbReference type="PANTHER" id="PTHR42760:SF133">
    <property type="entry name" value="3-OXOACYL-[ACYL-CARRIER-PROTEIN] REDUCTASE"/>
    <property type="match status" value="1"/>
</dbReference>
<evidence type="ECO:0000256" key="1">
    <source>
        <dbReference type="ARBA" id="ARBA00006484"/>
    </source>
</evidence>
<accession>A0ABW5VLK7</accession>
<evidence type="ECO:0000313" key="4">
    <source>
        <dbReference type="EMBL" id="MFD2792094.1"/>
    </source>
</evidence>
<dbReference type="EMBL" id="JBHUOG010000001">
    <property type="protein sequence ID" value="MFD2792094.1"/>
    <property type="molecule type" value="Genomic_DNA"/>
</dbReference>
<dbReference type="PRINTS" id="PR00081">
    <property type="entry name" value="GDHRDH"/>
</dbReference>
<comment type="caution">
    <text evidence="4">The sequence shown here is derived from an EMBL/GenBank/DDBJ whole genome shotgun (WGS) entry which is preliminary data.</text>
</comment>
<reference evidence="5" key="1">
    <citation type="journal article" date="2019" name="Int. J. Syst. Evol. Microbiol.">
        <title>The Global Catalogue of Microorganisms (GCM) 10K type strain sequencing project: providing services to taxonomists for standard genome sequencing and annotation.</title>
        <authorList>
            <consortium name="The Broad Institute Genomics Platform"/>
            <consortium name="The Broad Institute Genome Sequencing Center for Infectious Disease"/>
            <person name="Wu L."/>
            <person name="Ma J."/>
        </authorList>
    </citation>
    <scope>NUCLEOTIDE SEQUENCE [LARGE SCALE GENOMIC DNA]</scope>
    <source>
        <strain evidence="5">CCM 7044</strain>
    </source>
</reference>
<sequence>MSQFNVPGMPTAPESSPITTTAHELGGLRGRRVLVTGGSKGIGRAVASRLAVAGATVVAAARRDPGDLPPAVHFVPADLSTADGCAELTTAATDLLGGIDVLINNVGAGTPPPDGVLTASDAIWEQTLQLNLLASVRLDRAVLPEMIARGSGAIVHVTSVGAYLPIGPDVPYQAAKAALSTYSKALANEFAGRGVRVNRVSPGLIANDAISALLAQSAHAPSDPTAQMLEEWIGGIPLGRPGQPAEVADLVAFLVSDQAAWITGSDFRIDGGSFQAV</sequence>
<organism evidence="4 5">
    <name type="scientific">Promicromonospora vindobonensis</name>
    <dbReference type="NCBI Taxonomy" id="195748"/>
    <lineage>
        <taxon>Bacteria</taxon>
        <taxon>Bacillati</taxon>
        <taxon>Actinomycetota</taxon>
        <taxon>Actinomycetes</taxon>
        <taxon>Micrococcales</taxon>
        <taxon>Promicromonosporaceae</taxon>
        <taxon>Promicromonospora</taxon>
    </lineage>
</organism>
<name>A0ABW5VLK7_9MICO</name>
<protein>
    <submittedName>
        <fullName evidence="4">SDR family oxidoreductase</fullName>
    </submittedName>
</protein>
<evidence type="ECO:0000256" key="2">
    <source>
        <dbReference type="ARBA" id="ARBA00023002"/>
    </source>
</evidence>
<evidence type="ECO:0000313" key="5">
    <source>
        <dbReference type="Proteomes" id="UP001597479"/>
    </source>
</evidence>
<feature type="compositionally biased region" description="Polar residues" evidence="3">
    <location>
        <begin position="13"/>
        <end position="22"/>
    </location>
</feature>
<dbReference type="PRINTS" id="PR00080">
    <property type="entry name" value="SDRFAMILY"/>
</dbReference>
<dbReference type="Pfam" id="PF13561">
    <property type="entry name" value="adh_short_C2"/>
    <property type="match status" value="1"/>
</dbReference>
<dbReference type="SUPFAM" id="SSF51735">
    <property type="entry name" value="NAD(P)-binding Rossmann-fold domains"/>
    <property type="match status" value="1"/>
</dbReference>
<proteinExistence type="inferred from homology"/>
<dbReference type="InterPro" id="IPR002347">
    <property type="entry name" value="SDR_fam"/>
</dbReference>
<keyword evidence="5" id="KW-1185">Reference proteome</keyword>
<gene>
    <name evidence="4" type="ORF">ACFS27_00890</name>
</gene>
<dbReference type="RefSeq" id="WP_377183560.1">
    <property type="nucleotide sequence ID" value="NZ_JBHUOG010000001.1"/>
</dbReference>
<dbReference type="Proteomes" id="UP001597479">
    <property type="component" value="Unassembled WGS sequence"/>
</dbReference>
<comment type="similarity">
    <text evidence="1">Belongs to the short-chain dehydrogenases/reductases (SDR) family.</text>
</comment>
<dbReference type="Gene3D" id="3.40.50.720">
    <property type="entry name" value="NAD(P)-binding Rossmann-like Domain"/>
    <property type="match status" value="1"/>
</dbReference>
<evidence type="ECO:0000256" key="3">
    <source>
        <dbReference type="SAM" id="MobiDB-lite"/>
    </source>
</evidence>
<dbReference type="PANTHER" id="PTHR42760">
    <property type="entry name" value="SHORT-CHAIN DEHYDROGENASES/REDUCTASES FAMILY MEMBER"/>
    <property type="match status" value="1"/>
</dbReference>